<dbReference type="SMART" id="SM00740">
    <property type="entry name" value="PASTA"/>
    <property type="match status" value="1"/>
</dbReference>
<dbReference type="Gene3D" id="3.30.10.20">
    <property type="match status" value="1"/>
</dbReference>
<keyword evidence="3" id="KW-1185">Reference proteome</keyword>
<evidence type="ECO:0000313" key="3">
    <source>
        <dbReference type="Proteomes" id="UP000467148"/>
    </source>
</evidence>
<dbReference type="RefSeq" id="WP_163747858.1">
    <property type="nucleotide sequence ID" value="NZ_AP022596.1"/>
</dbReference>
<name>A0A7I7T5H3_9MYCO</name>
<dbReference type="EMBL" id="AP022596">
    <property type="protein sequence ID" value="BBY64318.1"/>
    <property type="molecule type" value="Genomic_DNA"/>
</dbReference>
<dbReference type="Pfam" id="PF03793">
    <property type="entry name" value="PASTA"/>
    <property type="match status" value="1"/>
</dbReference>
<dbReference type="KEGG" id="mhev:MHEL_25610"/>
<evidence type="ECO:0000259" key="1">
    <source>
        <dbReference type="PROSITE" id="PS51178"/>
    </source>
</evidence>
<organism evidence="2 3">
    <name type="scientific">Mycolicibacterium helvum</name>
    <dbReference type="NCBI Taxonomy" id="1534349"/>
    <lineage>
        <taxon>Bacteria</taxon>
        <taxon>Bacillati</taxon>
        <taxon>Actinomycetota</taxon>
        <taxon>Actinomycetes</taxon>
        <taxon>Mycobacteriales</taxon>
        <taxon>Mycobacteriaceae</taxon>
        <taxon>Mycolicibacterium</taxon>
    </lineage>
</organism>
<protein>
    <recommendedName>
        <fullName evidence="1">PASTA domain-containing protein</fullName>
    </recommendedName>
</protein>
<dbReference type="CDD" id="cd06577">
    <property type="entry name" value="PASTA_pknB"/>
    <property type="match status" value="1"/>
</dbReference>
<evidence type="ECO:0000313" key="2">
    <source>
        <dbReference type="EMBL" id="BBY64318.1"/>
    </source>
</evidence>
<dbReference type="AlphaFoldDB" id="A0A7I7T5H3"/>
<feature type="domain" description="PASTA" evidence="1">
    <location>
        <begin position="50"/>
        <end position="119"/>
    </location>
</feature>
<reference evidence="2 3" key="1">
    <citation type="journal article" date="2019" name="Emerg. Microbes Infect.">
        <title>Comprehensive subspecies identification of 175 nontuberculous mycobacteria species based on 7547 genomic profiles.</title>
        <authorList>
            <person name="Matsumoto Y."/>
            <person name="Kinjo T."/>
            <person name="Motooka D."/>
            <person name="Nabeya D."/>
            <person name="Jung N."/>
            <person name="Uechi K."/>
            <person name="Horii T."/>
            <person name="Iida T."/>
            <person name="Fujita J."/>
            <person name="Nakamura S."/>
        </authorList>
    </citation>
    <scope>NUCLEOTIDE SEQUENCE [LARGE SCALE GENOMIC DNA]</scope>
    <source>
        <strain evidence="2 3">JCM 30396</strain>
    </source>
</reference>
<dbReference type="Proteomes" id="UP000467148">
    <property type="component" value="Chromosome"/>
</dbReference>
<sequence>MKALRAVIIAGCTVCVVGGCSSGGHAVVATDASVTSALAPTYTASPPTHPRDSLVMPDLRGMYWTDADPALRTLGWTGVLSKAPDLANSQYQSNHIAAQVPAPGQVIASDAVITLQFAR</sequence>
<accession>A0A7I7T5H3</accession>
<dbReference type="PROSITE" id="PS51257">
    <property type="entry name" value="PROKAR_LIPOPROTEIN"/>
    <property type="match status" value="1"/>
</dbReference>
<proteinExistence type="predicted"/>
<gene>
    <name evidence="2" type="ORF">MHEL_25610</name>
</gene>
<dbReference type="InterPro" id="IPR005543">
    <property type="entry name" value="PASTA_dom"/>
</dbReference>
<dbReference type="PROSITE" id="PS51178">
    <property type="entry name" value="PASTA"/>
    <property type="match status" value="1"/>
</dbReference>